<accession>A0A7S0KPD8</accession>
<feature type="transmembrane region" description="Helical" evidence="1">
    <location>
        <begin position="368"/>
        <end position="388"/>
    </location>
</feature>
<dbReference type="AlphaFoldDB" id="A0A7S0KPD8"/>
<keyword evidence="1" id="KW-1133">Transmembrane helix</keyword>
<proteinExistence type="predicted"/>
<keyword evidence="1" id="KW-0472">Membrane</keyword>
<dbReference type="PANTHER" id="PTHR21530">
    <property type="entry name" value="PHEROMONE SHUTDOWN PROTEIN"/>
    <property type="match status" value="1"/>
</dbReference>
<gene>
    <name evidence="2" type="ORF">MSP1404_LOCUS5852</name>
</gene>
<dbReference type="CDD" id="cd14726">
    <property type="entry name" value="TraB_PrgY-like"/>
    <property type="match status" value="1"/>
</dbReference>
<evidence type="ECO:0000256" key="1">
    <source>
        <dbReference type="SAM" id="Phobius"/>
    </source>
</evidence>
<dbReference type="PANTHER" id="PTHR21530:SF7">
    <property type="entry name" value="TRAB DOMAIN-CONTAINING PROTEIN"/>
    <property type="match status" value="1"/>
</dbReference>
<evidence type="ECO:0000313" key="2">
    <source>
        <dbReference type="EMBL" id="CAD8587162.1"/>
    </source>
</evidence>
<name>A0A7S0KPD8_MICPS</name>
<reference evidence="2" key="1">
    <citation type="submission" date="2021-01" db="EMBL/GenBank/DDBJ databases">
        <authorList>
            <person name="Corre E."/>
            <person name="Pelletier E."/>
            <person name="Niang G."/>
            <person name="Scheremetjew M."/>
            <person name="Finn R."/>
            <person name="Kale V."/>
            <person name="Holt S."/>
            <person name="Cochrane G."/>
            <person name="Meng A."/>
            <person name="Brown T."/>
            <person name="Cohen L."/>
        </authorList>
    </citation>
    <scope>NUCLEOTIDE SEQUENCE</scope>
    <source>
        <strain evidence="2">CCMP494</strain>
    </source>
</reference>
<sequence>MTPPPPPLPDGVSFGTAPGGVRVINIRFDEDEWETRWAKVPHATLRHPETRAAVTLIGTAHVSKAAAEETRELITRERPDVVVLELDPHRLNALVRDAHTAKPCKAAADRFVSTSLFQSGPTRAIGLAYSLVGALLGTTPGAEFLAAIDAAKEVGAEVVLGDLDVNITTSRAWKRQYHELGRIETYRGRPQVSEDEAVDEDLLPSEDLRIEIQNGEGEPIPVKYRLPSTARRIMRDAGCGANRAELDKVEESVWRLLGRPVRVDDIARLRGCGEKVLEYVRSDDFLKRADLDGSPAMRKTIKEDRDLVLTHSLHRAAGHARVKKVVGVVGAAHIPGIKEHWNSVPTDESRDRYNEALNPIPKECADDMTPGVFLGLCSGAGAALYIGVTRYTWNRFKVASKLVEQLEDVEQARAYSRLLGQTRTRWLGRTRMLGFALVGSVFMLGATTYALVSRTKVALGELATGIERAAQEGEAQGLLSRRRNELRSDRWTETDELGNRKIEVRATNAVSAYPPREDKKYLFR</sequence>
<evidence type="ECO:0008006" key="3">
    <source>
        <dbReference type="Google" id="ProtNLM"/>
    </source>
</evidence>
<organism evidence="2">
    <name type="scientific">Micromonas pusilla</name>
    <name type="common">Picoplanktonic green alga</name>
    <name type="synonym">Chromulina pusilla</name>
    <dbReference type="NCBI Taxonomy" id="38833"/>
    <lineage>
        <taxon>Eukaryota</taxon>
        <taxon>Viridiplantae</taxon>
        <taxon>Chlorophyta</taxon>
        <taxon>Mamiellophyceae</taxon>
        <taxon>Mamiellales</taxon>
        <taxon>Mamiellaceae</taxon>
        <taxon>Micromonas</taxon>
    </lineage>
</organism>
<keyword evidence="1" id="KW-0812">Transmembrane</keyword>
<feature type="transmembrane region" description="Helical" evidence="1">
    <location>
        <begin position="432"/>
        <end position="452"/>
    </location>
</feature>
<dbReference type="InterPro" id="IPR046345">
    <property type="entry name" value="TraB_PrgY-like"/>
</dbReference>
<dbReference type="EMBL" id="HBEV01007630">
    <property type="protein sequence ID" value="CAD8587162.1"/>
    <property type="molecule type" value="Transcribed_RNA"/>
</dbReference>
<protein>
    <recommendedName>
        <fullName evidence="3">TraB family protein</fullName>
    </recommendedName>
</protein>